<dbReference type="AlphaFoldDB" id="A0A7G9RC30"/>
<gene>
    <name evidence="2" type="ORF">H9L09_01255</name>
</gene>
<evidence type="ECO:0000313" key="3">
    <source>
        <dbReference type="Proteomes" id="UP000515947"/>
    </source>
</evidence>
<dbReference type="Proteomes" id="UP000515947">
    <property type="component" value="Chromosome"/>
</dbReference>
<feature type="region of interest" description="Disordered" evidence="1">
    <location>
        <begin position="103"/>
        <end position="130"/>
    </location>
</feature>
<evidence type="ECO:0000256" key="1">
    <source>
        <dbReference type="SAM" id="MobiDB-lite"/>
    </source>
</evidence>
<dbReference type="EMBL" id="CP060713">
    <property type="protein sequence ID" value="QNN53155.1"/>
    <property type="molecule type" value="Genomic_DNA"/>
</dbReference>
<evidence type="ECO:0000313" key="2">
    <source>
        <dbReference type="EMBL" id="QNN53155.1"/>
    </source>
</evidence>
<proteinExistence type="predicted"/>
<feature type="compositionally biased region" description="Acidic residues" evidence="1">
    <location>
        <begin position="120"/>
        <end position="130"/>
    </location>
</feature>
<reference evidence="2 3" key="1">
    <citation type="submission" date="2020-08" db="EMBL/GenBank/DDBJ databases">
        <title>Genome sequence of Nocardioides mesophilus KACC 16243T.</title>
        <authorList>
            <person name="Hyun D.-W."/>
            <person name="Bae J.-W."/>
        </authorList>
    </citation>
    <scope>NUCLEOTIDE SEQUENCE [LARGE SCALE GENOMIC DNA]</scope>
    <source>
        <strain evidence="2 3">KACC 16243</strain>
    </source>
</reference>
<organism evidence="2 3">
    <name type="scientific">Nocardioides mesophilus</name>
    <dbReference type="NCBI Taxonomy" id="433659"/>
    <lineage>
        <taxon>Bacteria</taxon>
        <taxon>Bacillati</taxon>
        <taxon>Actinomycetota</taxon>
        <taxon>Actinomycetes</taxon>
        <taxon>Propionibacteriales</taxon>
        <taxon>Nocardioidaceae</taxon>
        <taxon>Nocardioides</taxon>
    </lineage>
</organism>
<dbReference type="KEGG" id="nmes:H9L09_01255"/>
<name>A0A7G9RC30_9ACTN</name>
<sequence>MSGPDDSDQQPVGSLVEEAAKLLGALGGFGQACDGDATEAEGARSPWVDFSEHLATGGRECTYCPLCRVIGAVRGTSPEVKQHLATAASGLLQAANSLLEAATAHQGTNRSAEEPVEKIDVDEDVDWEDN</sequence>
<accession>A0A7G9RC30</accession>
<dbReference type="RefSeq" id="WP_187578997.1">
    <property type="nucleotide sequence ID" value="NZ_CP060713.1"/>
</dbReference>
<keyword evidence="3" id="KW-1185">Reference proteome</keyword>
<protein>
    <submittedName>
        <fullName evidence="2">Uncharacterized protein</fullName>
    </submittedName>
</protein>